<evidence type="ECO:0000313" key="2">
    <source>
        <dbReference type="EMBL" id="KHN51564.1"/>
    </source>
</evidence>
<evidence type="ECO:0008006" key="4">
    <source>
        <dbReference type="Google" id="ProtNLM"/>
    </source>
</evidence>
<evidence type="ECO:0000256" key="1">
    <source>
        <dbReference type="SAM" id="SignalP"/>
    </source>
</evidence>
<comment type="caution">
    <text evidence="2">The sequence shown here is derived from an EMBL/GenBank/DDBJ whole genome shotgun (WGS) entry which is preliminary data.</text>
</comment>
<feature type="signal peptide" evidence="1">
    <location>
        <begin position="1"/>
        <end position="24"/>
    </location>
</feature>
<name>A0A7V8L666_9GAMM</name>
<dbReference type="RefSeq" id="WP_039350096.1">
    <property type="nucleotide sequence ID" value="NZ_JSXC01000033.1"/>
</dbReference>
<proteinExistence type="predicted"/>
<reference evidence="2 3" key="1">
    <citation type="submission" date="2014-10" db="EMBL/GenBank/DDBJ databases">
        <title>Genome sequence of Pectobacterium carotovorum M022.</title>
        <authorList>
            <person name="Chan K.-G."/>
            <person name="Tan W.-S."/>
        </authorList>
    </citation>
    <scope>NUCLEOTIDE SEQUENCE [LARGE SCALE GENOMIC DNA]</scope>
    <source>
        <strain evidence="2 3">M022</strain>
    </source>
</reference>
<gene>
    <name evidence="2" type="ORF">OI69_11095</name>
</gene>
<keyword evidence="3" id="KW-1185">Reference proteome</keyword>
<dbReference type="EMBL" id="JSXC01000033">
    <property type="protein sequence ID" value="KHN51564.1"/>
    <property type="molecule type" value="Genomic_DNA"/>
</dbReference>
<sequence>MMNNITKTACALAVLATTSANVMAENIDVKVIGTITPSACKPVLTGGGTIDYGVIPPASLKKGSLTQLDRKSLDFSITCYAPAKVALKAINGRLNTVAGKGNDGAGSASYIPAGIKRELAHYVVGLGLDGGQRVGGYAIAMTDVTADGKSVAYGFKSLNSGAKWQTYPKSYFYYNVPIISSWFKPSTKEPVAFTNLAGKLNVQAYINKASELDLSNPVKLDGLTTLELVYL</sequence>
<dbReference type="AlphaFoldDB" id="A0A7V8L666"/>
<feature type="chain" id="PRO_5031193035" description="DUF1120 domain-containing protein" evidence="1">
    <location>
        <begin position="25"/>
        <end position="231"/>
    </location>
</feature>
<organism evidence="2 3">
    <name type="scientific">Pectobacterium fontis</name>
    <dbReference type="NCBI Taxonomy" id="2558042"/>
    <lineage>
        <taxon>Bacteria</taxon>
        <taxon>Pseudomonadati</taxon>
        <taxon>Pseudomonadota</taxon>
        <taxon>Gammaproteobacteria</taxon>
        <taxon>Enterobacterales</taxon>
        <taxon>Pectobacteriaceae</taxon>
        <taxon>Pectobacterium</taxon>
    </lineage>
</organism>
<accession>A0A7V8L666</accession>
<evidence type="ECO:0000313" key="3">
    <source>
        <dbReference type="Proteomes" id="UP000053038"/>
    </source>
</evidence>
<dbReference type="Proteomes" id="UP000053038">
    <property type="component" value="Unassembled WGS sequence"/>
</dbReference>
<protein>
    <recommendedName>
        <fullName evidence="4">DUF1120 domain-containing protein</fullName>
    </recommendedName>
</protein>
<dbReference type="InterPro" id="IPR010546">
    <property type="entry name" value="DUF1120"/>
</dbReference>
<keyword evidence="1" id="KW-0732">Signal</keyword>
<dbReference type="Pfam" id="PF06551">
    <property type="entry name" value="DUF1120"/>
    <property type="match status" value="1"/>
</dbReference>